<reference evidence="6 7" key="1">
    <citation type="submission" date="2023-02" db="EMBL/GenBank/DDBJ databases">
        <title>Bacterial whole genome sequence for Curvibacter sp. HBC28.</title>
        <authorList>
            <person name="Le V."/>
            <person name="Ko S.-R."/>
            <person name="Ahn C.-Y."/>
            <person name="Oh H.-M."/>
        </authorList>
    </citation>
    <scope>NUCLEOTIDE SEQUENCE [LARGE SCALE GENOMIC DNA]</scope>
    <source>
        <strain evidence="6 7">HBC28</strain>
    </source>
</reference>
<evidence type="ECO:0000313" key="6">
    <source>
        <dbReference type="EMBL" id="MDD0813280.1"/>
    </source>
</evidence>
<dbReference type="PANTHER" id="PTHR30136:SF35">
    <property type="entry name" value="HTH-TYPE TRANSCRIPTIONAL REGULATOR RV1719"/>
    <property type="match status" value="1"/>
</dbReference>
<dbReference type="InterPro" id="IPR036388">
    <property type="entry name" value="WH-like_DNA-bd_sf"/>
</dbReference>
<dbReference type="SUPFAM" id="SSF46785">
    <property type="entry name" value="Winged helix' DNA-binding domain"/>
    <property type="match status" value="1"/>
</dbReference>
<feature type="domain" description="IclR-ED" evidence="5">
    <location>
        <begin position="104"/>
        <end position="285"/>
    </location>
</feature>
<keyword evidence="2" id="KW-0238">DNA-binding</keyword>
<comment type="caution">
    <text evidence="6">The sequence shown here is derived from an EMBL/GenBank/DDBJ whole genome shotgun (WGS) entry which is preliminary data.</text>
</comment>
<evidence type="ECO:0000313" key="7">
    <source>
        <dbReference type="Proteomes" id="UP001528672"/>
    </source>
</evidence>
<name>A0ABT5MA66_9BURK</name>
<protein>
    <submittedName>
        <fullName evidence="6">IclR family transcriptional regulator</fullName>
    </submittedName>
</protein>
<dbReference type="Gene3D" id="3.30.450.40">
    <property type="match status" value="1"/>
</dbReference>
<dbReference type="InterPro" id="IPR005471">
    <property type="entry name" value="Tscrpt_reg_IclR_N"/>
</dbReference>
<dbReference type="InterPro" id="IPR014757">
    <property type="entry name" value="Tscrpt_reg_IclR_C"/>
</dbReference>
<dbReference type="PROSITE" id="PS51078">
    <property type="entry name" value="ICLR_ED"/>
    <property type="match status" value="1"/>
</dbReference>
<dbReference type="SUPFAM" id="SSF55781">
    <property type="entry name" value="GAF domain-like"/>
    <property type="match status" value="1"/>
</dbReference>
<accession>A0ABT5MA66</accession>
<evidence type="ECO:0000259" key="5">
    <source>
        <dbReference type="PROSITE" id="PS51078"/>
    </source>
</evidence>
<dbReference type="InterPro" id="IPR036390">
    <property type="entry name" value="WH_DNA-bd_sf"/>
</dbReference>
<proteinExistence type="predicted"/>
<evidence type="ECO:0000256" key="1">
    <source>
        <dbReference type="ARBA" id="ARBA00023015"/>
    </source>
</evidence>
<dbReference type="Pfam" id="PF09339">
    <property type="entry name" value="HTH_IclR"/>
    <property type="match status" value="1"/>
</dbReference>
<dbReference type="InterPro" id="IPR050707">
    <property type="entry name" value="HTH_MetabolicPath_Reg"/>
</dbReference>
<keyword evidence="1" id="KW-0805">Transcription regulation</keyword>
<gene>
    <name evidence="6" type="ORF">PSQ39_01415</name>
</gene>
<sequence length="297" mass="32463">MISKPLDTAITGFSDTFNSSFSSSETDDYQKVRILMTTDYTVSAVDEAVALMLLVAQNPGLGVSELAQRSGNTKARTFRLLYTLEQRRLVTRLGKSPTYHLDVQALYLGVAAQEQIDLVGLTRPHLLALAGECHENVQLRVRDGLDSVCIDRWQSARDQPIRSQAGSRRRLHAGASCKLLLAYAPEEVRQALFSSELPRYTPQTLTHRSRLTQEISRIHAEGYSVSMGEITSGFGAFAAPVRGKSGQVLAALSITGPTDRLQATQMQLIAHLCNAARRMSLTLAGEVDASTQADART</sequence>
<keyword evidence="3" id="KW-0804">Transcription</keyword>
<evidence type="ECO:0000256" key="2">
    <source>
        <dbReference type="ARBA" id="ARBA00023125"/>
    </source>
</evidence>
<evidence type="ECO:0000259" key="4">
    <source>
        <dbReference type="PROSITE" id="PS51077"/>
    </source>
</evidence>
<dbReference type="Proteomes" id="UP001528672">
    <property type="component" value="Unassembled WGS sequence"/>
</dbReference>
<dbReference type="PROSITE" id="PS51077">
    <property type="entry name" value="HTH_ICLR"/>
    <property type="match status" value="1"/>
</dbReference>
<feature type="domain" description="HTH iclR-type" evidence="4">
    <location>
        <begin position="42"/>
        <end position="103"/>
    </location>
</feature>
<dbReference type="Pfam" id="PF01614">
    <property type="entry name" value="IclR_C"/>
    <property type="match status" value="1"/>
</dbReference>
<organism evidence="6 7">
    <name type="scientific">Curvibacter microcysteis</name>
    <dbReference type="NCBI Taxonomy" id="3026419"/>
    <lineage>
        <taxon>Bacteria</taxon>
        <taxon>Pseudomonadati</taxon>
        <taxon>Pseudomonadota</taxon>
        <taxon>Betaproteobacteria</taxon>
        <taxon>Burkholderiales</taxon>
        <taxon>Comamonadaceae</taxon>
        <taxon>Curvibacter</taxon>
    </lineage>
</organism>
<dbReference type="SMART" id="SM00346">
    <property type="entry name" value="HTH_ICLR"/>
    <property type="match status" value="1"/>
</dbReference>
<dbReference type="EMBL" id="JAQSIO010000001">
    <property type="protein sequence ID" value="MDD0813280.1"/>
    <property type="molecule type" value="Genomic_DNA"/>
</dbReference>
<dbReference type="RefSeq" id="WP_273924807.1">
    <property type="nucleotide sequence ID" value="NZ_JAQSIO010000001.1"/>
</dbReference>
<dbReference type="InterPro" id="IPR029016">
    <property type="entry name" value="GAF-like_dom_sf"/>
</dbReference>
<dbReference type="Gene3D" id="1.10.10.10">
    <property type="entry name" value="Winged helix-like DNA-binding domain superfamily/Winged helix DNA-binding domain"/>
    <property type="match status" value="1"/>
</dbReference>
<evidence type="ECO:0000256" key="3">
    <source>
        <dbReference type="ARBA" id="ARBA00023163"/>
    </source>
</evidence>
<keyword evidence="7" id="KW-1185">Reference proteome</keyword>
<dbReference type="PANTHER" id="PTHR30136">
    <property type="entry name" value="HELIX-TURN-HELIX TRANSCRIPTIONAL REGULATOR, ICLR FAMILY"/>
    <property type="match status" value="1"/>
</dbReference>